<dbReference type="PROSITE" id="PS50889">
    <property type="entry name" value="S4"/>
    <property type="match status" value="1"/>
</dbReference>
<feature type="short sequence motif" description="'KMSKS' region" evidence="10">
    <location>
        <begin position="230"/>
        <end position="234"/>
    </location>
</feature>
<keyword evidence="4 10" id="KW-0547">Nucleotide-binding</keyword>
<dbReference type="PANTHER" id="PTHR11766">
    <property type="entry name" value="TYROSYL-TRNA SYNTHETASE"/>
    <property type="match status" value="1"/>
</dbReference>
<dbReference type="SUPFAM" id="SSF52374">
    <property type="entry name" value="Nucleotidylyl transferase"/>
    <property type="match status" value="1"/>
</dbReference>
<dbReference type="GO" id="GO:0005524">
    <property type="term" value="F:ATP binding"/>
    <property type="evidence" value="ECO:0007669"/>
    <property type="project" value="UniProtKB-UniRule"/>
</dbReference>
<keyword evidence="5 10" id="KW-0067">ATP-binding</keyword>
<dbReference type="GO" id="GO:0006437">
    <property type="term" value="P:tyrosyl-tRNA aminoacylation"/>
    <property type="evidence" value="ECO:0007669"/>
    <property type="project" value="UniProtKB-UniRule"/>
</dbReference>
<keyword evidence="7 10" id="KW-0648">Protein biosynthesis</keyword>
<reference evidence="12 13" key="1">
    <citation type="submission" date="2018-09" db="EMBL/GenBank/DDBJ databases">
        <title>Genome sequence of Veillonella atypica isolated from periodontal Korean patients.</title>
        <authorList>
            <person name="Lee J.-H."/>
            <person name="Moon J.-H."/>
            <person name="Shin S.-Y."/>
        </authorList>
    </citation>
    <scope>NUCLEOTIDE SEQUENCE [LARGE SCALE GENOMIC DNA]</scope>
    <source>
        <strain evidence="12 13">KHUD_V1</strain>
    </source>
</reference>
<dbReference type="InterPro" id="IPR036986">
    <property type="entry name" value="S4_RNA-bd_sf"/>
</dbReference>
<dbReference type="SUPFAM" id="SSF55174">
    <property type="entry name" value="Alpha-L RNA-binding motif"/>
    <property type="match status" value="1"/>
</dbReference>
<evidence type="ECO:0000256" key="9">
    <source>
        <dbReference type="ARBA" id="ARBA00048248"/>
    </source>
</evidence>
<protein>
    <recommendedName>
        <fullName evidence="10">Tyrosine--tRNA ligase</fullName>
        <ecNumber evidence="10">6.1.1.1</ecNumber>
    </recommendedName>
    <alternativeName>
        <fullName evidence="10">Tyrosyl-tRNA synthetase</fullName>
        <shortName evidence="10">TyrRS</shortName>
    </alternativeName>
</protein>
<name>A0A3A6W7X8_9FIRM</name>
<evidence type="ECO:0000313" key="12">
    <source>
        <dbReference type="EMBL" id="RJY50087.1"/>
    </source>
</evidence>
<keyword evidence="6 11" id="KW-0694">RNA-binding</keyword>
<evidence type="ECO:0000256" key="8">
    <source>
        <dbReference type="ARBA" id="ARBA00023146"/>
    </source>
</evidence>
<dbReference type="InterPro" id="IPR002305">
    <property type="entry name" value="aa-tRNA-synth_Ic"/>
</dbReference>
<evidence type="ECO:0000256" key="4">
    <source>
        <dbReference type="ARBA" id="ARBA00022741"/>
    </source>
</evidence>
<dbReference type="PANTHER" id="PTHR11766:SF1">
    <property type="entry name" value="TYROSINE--TRNA LIGASE"/>
    <property type="match status" value="1"/>
</dbReference>
<dbReference type="InterPro" id="IPR024088">
    <property type="entry name" value="Tyr-tRNA-ligase_bac-type"/>
</dbReference>
<keyword evidence="2 10" id="KW-0963">Cytoplasm</keyword>
<feature type="short sequence motif" description="'HIGH' region" evidence="10">
    <location>
        <begin position="46"/>
        <end position="55"/>
    </location>
</feature>
<dbReference type="RefSeq" id="WP_119982720.1">
    <property type="nucleotide sequence ID" value="NZ_QXZZ01000034.1"/>
</dbReference>
<evidence type="ECO:0000256" key="2">
    <source>
        <dbReference type="ARBA" id="ARBA00022490"/>
    </source>
</evidence>
<dbReference type="InterPro" id="IPR001412">
    <property type="entry name" value="aa-tRNA-synth_I_CS"/>
</dbReference>
<dbReference type="GO" id="GO:0003723">
    <property type="term" value="F:RNA binding"/>
    <property type="evidence" value="ECO:0007669"/>
    <property type="project" value="UniProtKB-KW"/>
</dbReference>
<dbReference type="AlphaFoldDB" id="A0A3A6W7X8"/>
<dbReference type="Gene3D" id="1.10.240.10">
    <property type="entry name" value="Tyrosyl-Transfer RNA Synthetase"/>
    <property type="match status" value="1"/>
</dbReference>
<evidence type="ECO:0000313" key="13">
    <source>
        <dbReference type="Proteomes" id="UP000277803"/>
    </source>
</evidence>
<gene>
    <name evidence="10" type="primary">tyrS</name>
    <name evidence="12" type="ORF">D2965_07015</name>
</gene>
<comment type="caution">
    <text evidence="12">The sequence shown here is derived from an EMBL/GenBank/DDBJ whole genome shotgun (WGS) entry which is preliminary data.</text>
</comment>
<dbReference type="EC" id="6.1.1.1" evidence="10"/>
<comment type="subunit">
    <text evidence="1 10">Homodimer.</text>
</comment>
<keyword evidence="3 10" id="KW-0436">Ligase</keyword>
<dbReference type="Gene3D" id="3.10.290.10">
    <property type="entry name" value="RNA-binding S4 domain"/>
    <property type="match status" value="1"/>
</dbReference>
<dbReference type="GO" id="GO:0004831">
    <property type="term" value="F:tyrosine-tRNA ligase activity"/>
    <property type="evidence" value="ECO:0007669"/>
    <property type="project" value="UniProtKB-UniRule"/>
</dbReference>
<evidence type="ECO:0000256" key="5">
    <source>
        <dbReference type="ARBA" id="ARBA00022840"/>
    </source>
</evidence>
<sequence length="402" mass="45389">MITAQEQVRQITHGVSGIINEEDLVKKIERSIKENKPLIVKLGLDPTAPDIHLGHTVPLRKLRLFQEFGHQVVIVIGGFTARIGDPTGKSVTRPPLTKDEVLKNAETYKTQIFKVLDPEKTIVRDNSEWLESMNFADVLRLASSYTVARMMERDDFDKRYKEGRPIGVHEFMYPLMQGQDSVALHADVEFGGTDQTFNLLMGRHLQELAGQEPQVVITMPLLEGLDGVQKMSKSLGNYIGIDEAPKDMYGKAMSIPDELMMRYFMLVTDMSIEDQDDMEERLENGTLHPRDAKMQLAKTIVRLYHGEQSAQEAEDEFKRVFQQHALPTDIPEYAIDTPSEAIFVPQFCTDAGLTASNGEARRSIKAGAFKVNGEKYGEENLVLEDGMIVQVGKRKFVKIKFN</sequence>
<dbReference type="FunFam" id="3.40.50.620:FF:000061">
    <property type="entry name" value="Tyrosine--tRNA ligase"/>
    <property type="match status" value="1"/>
</dbReference>
<dbReference type="Pfam" id="PF00579">
    <property type="entry name" value="tRNA-synt_1b"/>
    <property type="match status" value="1"/>
</dbReference>
<evidence type="ECO:0000256" key="11">
    <source>
        <dbReference type="PROSITE-ProRule" id="PRU00182"/>
    </source>
</evidence>
<dbReference type="InterPro" id="IPR024108">
    <property type="entry name" value="Tyr-tRNA-ligase_bac_2"/>
</dbReference>
<accession>A0A3A6W7X8</accession>
<dbReference type="EMBL" id="QXZZ01000034">
    <property type="protein sequence ID" value="RJY50087.1"/>
    <property type="molecule type" value="Genomic_DNA"/>
</dbReference>
<comment type="similarity">
    <text evidence="10">Belongs to the class-I aminoacyl-tRNA synthetase family. TyrS type 2 subfamily.</text>
</comment>
<evidence type="ECO:0000256" key="10">
    <source>
        <dbReference type="HAMAP-Rule" id="MF_02007"/>
    </source>
</evidence>
<dbReference type="InterPro" id="IPR014729">
    <property type="entry name" value="Rossmann-like_a/b/a_fold"/>
</dbReference>
<keyword evidence="8 10" id="KW-0030">Aminoacyl-tRNA synthetase</keyword>
<comment type="catalytic activity">
    <reaction evidence="9 10">
        <text>tRNA(Tyr) + L-tyrosine + ATP = L-tyrosyl-tRNA(Tyr) + AMP + diphosphate + H(+)</text>
        <dbReference type="Rhea" id="RHEA:10220"/>
        <dbReference type="Rhea" id="RHEA-COMP:9706"/>
        <dbReference type="Rhea" id="RHEA-COMP:9707"/>
        <dbReference type="ChEBI" id="CHEBI:15378"/>
        <dbReference type="ChEBI" id="CHEBI:30616"/>
        <dbReference type="ChEBI" id="CHEBI:33019"/>
        <dbReference type="ChEBI" id="CHEBI:58315"/>
        <dbReference type="ChEBI" id="CHEBI:78442"/>
        <dbReference type="ChEBI" id="CHEBI:78536"/>
        <dbReference type="ChEBI" id="CHEBI:456215"/>
        <dbReference type="EC" id="6.1.1.1"/>
    </reaction>
</comment>
<dbReference type="PRINTS" id="PR01040">
    <property type="entry name" value="TRNASYNTHTYR"/>
</dbReference>
<dbReference type="FunFam" id="1.10.240.10:FF:000006">
    <property type="entry name" value="Tyrosine--tRNA ligase"/>
    <property type="match status" value="1"/>
</dbReference>
<organism evidence="12 13">
    <name type="scientific">Veillonella atypica</name>
    <dbReference type="NCBI Taxonomy" id="39777"/>
    <lineage>
        <taxon>Bacteria</taxon>
        <taxon>Bacillati</taxon>
        <taxon>Bacillota</taxon>
        <taxon>Negativicutes</taxon>
        <taxon>Veillonellales</taxon>
        <taxon>Veillonellaceae</taxon>
        <taxon>Veillonella</taxon>
    </lineage>
</organism>
<evidence type="ECO:0000256" key="7">
    <source>
        <dbReference type="ARBA" id="ARBA00022917"/>
    </source>
</evidence>
<comment type="function">
    <text evidence="10">Catalyzes the attachment of tyrosine to tRNA(Tyr) in a two-step reaction: tyrosine is first activated by ATP to form Tyr-AMP and then transferred to the acceptor end of tRNA(Tyr).</text>
</comment>
<dbReference type="CDD" id="cd00805">
    <property type="entry name" value="TyrRS_core"/>
    <property type="match status" value="1"/>
</dbReference>
<dbReference type="CDD" id="cd00165">
    <property type="entry name" value="S4"/>
    <property type="match status" value="1"/>
</dbReference>
<evidence type="ECO:0000256" key="3">
    <source>
        <dbReference type="ARBA" id="ARBA00022598"/>
    </source>
</evidence>
<dbReference type="PROSITE" id="PS00178">
    <property type="entry name" value="AA_TRNA_LIGASE_I"/>
    <property type="match status" value="1"/>
</dbReference>
<dbReference type="Gene3D" id="3.40.50.620">
    <property type="entry name" value="HUPs"/>
    <property type="match status" value="1"/>
</dbReference>
<proteinExistence type="inferred from homology"/>
<feature type="binding site" evidence="10">
    <location>
        <position position="233"/>
    </location>
    <ligand>
        <name>ATP</name>
        <dbReference type="ChEBI" id="CHEBI:30616"/>
    </ligand>
</feature>
<dbReference type="InterPro" id="IPR002307">
    <property type="entry name" value="Tyr-tRNA-ligase"/>
</dbReference>
<dbReference type="Proteomes" id="UP000277803">
    <property type="component" value="Unassembled WGS sequence"/>
</dbReference>
<dbReference type="NCBIfam" id="TIGR00234">
    <property type="entry name" value="tyrS"/>
    <property type="match status" value="1"/>
</dbReference>
<evidence type="ECO:0000256" key="6">
    <source>
        <dbReference type="ARBA" id="ARBA00022884"/>
    </source>
</evidence>
<dbReference type="GO" id="GO:0005829">
    <property type="term" value="C:cytosol"/>
    <property type="evidence" value="ECO:0007669"/>
    <property type="project" value="TreeGrafter"/>
</dbReference>
<dbReference type="HAMAP" id="MF_02007">
    <property type="entry name" value="Tyr_tRNA_synth_type2"/>
    <property type="match status" value="1"/>
</dbReference>
<comment type="subcellular location">
    <subcellularLocation>
        <location evidence="10">Cytoplasm</location>
    </subcellularLocation>
</comment>
<evidence type="ECO:0000256" key="1">
    <source>
        <dbReference type="ARBA" id="ARBA00011738"/>
    </source>
</evidence>